<keyword evidence="2" id="KW-1185">Reference proteome</keyword>
<proteinExistence type="predicted"/>
<gene>
    <name evidence="1" type="ORF">AV530_005327</name>
</gene>
<reference evidence="1 2" key="1">
    <citation type="submission" date="2016-02" db="EMBL/GenBank/DDBJ databases">
        <title>Band-tailed pigeon sequencing and assembly.</title>
        <authorList>
            <person name="Soares A.E."/>
            <person name="Novak B.J."/>
            <person name="Rice E.S."/>
            <person name="O'Connell B."/>
            <person name="Chang D."/>
            <person name="Weber S."/>
            <person name="Shapiro B."/>
        </authorList>
    </citation>
    <scope>NUCLEOTIDE SEQUENCE [LARGE SCALE GENOMIC DNA]</scope>
    <source>
        <strain evidence="1">BTP2013</strain>
        <tissue evidence="1">Blood</tissue>
    </source>
</reference>
<evidence type="ECO:0000313" key="2">
    <source>
        <dbReference type="Proteomes" id="UP000190648"/>
    </source>
</evidence>
<dbReference type="Proteomes" id="UP000190648">
    <property type="component" value="Unassembled WGS sequence"/>
</dbReference>
<name>A0A1V4JKX6_PATFA</name>
<comment type="caution">
    <text evidence="1">The sequence shown here is derived from an EMBL/GenBank/DDBJ whole genome shotgun (WGS) entry which is preliminary data.</text>
</comment>
<dbReference type="EMBL" id="LSYS01006902">
    <property type="protein sequence ID" value="OPJ72833.1"/>
    <property type="molecule type" value="Genomic_DNA"/>
</dbReference>
<protein>
    <submittedName>
        <fullName evidence="1">Uncharacterized protein</fullName>
    </submittedName>
</protein>
<organism evidence="1 2">
    <name type="scientific">Patagioenas fasciata monilis</name>
    <dbReference type="NCBI Taxonomy" id="372326"/>
    <lineage>
        <taxon>Eukaryota</taxon>
        <taxon>Metazoa</taxon>
        <taxon>Chordata</taxon>
        <taxon>Craniata</taxon>
        <taxon>Vertebrata</taxon>
        <taxon>Euteleostomi</taxon>
        <taxon>Archelosauria</taxon>
        <taxon>Archosauria</taxon>
        <taxon>Dinosauria</taxon>
        <taxon>Saurischia</taxon>
        <taxon>Theropoda</taxon>
        <taxon>Coelurosauria</taxon>
        <taxon>Aves</taxon>
        <taxon>Neognathae</taxon>
        <taxon>Neoaves</taxon>
        <taxon>Columbimorphae</taxon>
        <taxon>Columbiformes</taxon>
        <taxon>Columbidae</taxon>
        <taxon>Patagioenas</taxon>
    </lineage>
</organism>
<dbReference type="AlphaFoldDB" id="A0A1V4JKX6"/>
<accession>A0A1V4JKX6</accession>
<evidence type="ECO:0000313" key="1">
    <source>
        <dbReference type="EMBL" id="OPJ72833.1"/>
    </source>
</evidence>
<sequence>MNGPLETMGNFLQLNHSTLKGICYSVSAMRRNLKGTDACFCSWVDLELLAGSLQSAEATITELLRALGSLMKNVHVEPAANISRDECIEKILHCVAELCQAVIFQHDGIKDSRINSNRKHRA</sequence>